<dbReference type="EMBL" id="QNVS01000060">
    <property type="protein sequence ID" value="REC52267.1"/>
    <property type="molecule type" value="Genomic_DNA"/>
</dbReference>
<accession>A0A3D9BFU7</accession>
<reference evidence="1 2" key="1">
    <citation type="journal article" date="2006" name="Int. J. Syst. Evol. Microbiol.">
        <title>Chryseobacterium piscium sp. nov., isolated from fish of the South Atlantic Ocean off South Africa.</title>
        <authorList>
            <person name="de Beer H."/>
            <person name="Hugo C.J."/>
            <person name="Jooste P.J."/>
            <person name="Vancanneyt M."/>
            <person name="Coenye T."/>
            <person name="Vandamme P."/>
        </authorList>
    </citation>
    <scope>NUCLEOTIDE SEQUENCE [LARGE SCALE GENOMIC DNA]</scope>
    <source>
        <strain evidence="1 2">CCUG 51923</strain>
    </source>
</reference>
<gene>
    <name evidence="1" type="ORF">DRF62_15920</name>
</gene>
<evidence type="ECO:0000313" key="2">
    <source>
        <dbReference type="Proteomes" id="UP000256512"/>
    </source>
</evidence>
<evidence type="ECO:0000313" key="1">
    <source>
        <dbReference type="EMBL" id="REC52267.1"/>
    </source>
</evidence>
<organism evidence="1 2">
    <name type="scientific">Chryseobacterium piscium</name>
    <dbReference type="NCBI Taxonomy" id="333702"/>
    <lineage>
        <taxon>Bacteria</taxon>
        <taxon>Pseudomonadati</taxon>
        <taxon>Bacteroidota</taxon>
        <taxon>Flavobacteriia</taxon>
        <taxon>Flavobacteriales</taxon>
        <taxon>Weeksellaceae</taxon>
        <taxon>Chryseobacterium group</taxon>
        <taxon>Chryseobacterium</taxon>
    </lineage>
</organism>
<proteinExistence type="predicted"/>
<feature type="non-terminal residue" evidence="1">
    <location>
        <position position="112"/>
    </location>
</feature>
<sequence>MCAQQKIPSKQINENLDIGAFAESSEDQSLLKGNVFSVKSYTSDSNHKKSEGKKVFEGKTLYLKNHTIYRKDGRRSFRKEISASGLSTSKYYYNESSGNLVLKEDYYDREYG</sequence>
<dbReference type="AlphaFoldDB" id="A0A3D9BFU7"/>
<comment type="caution">
    <text evidence="1">The sequence shown here is derived from an EMBL/GenBank/DDBJ whole genome shotgun (WGS) entry which is preliminary data.</text>
</comment>
<name>A0A3D9BFU7_9FLAO</name>
<dbReference type="Proteomes" id="UP000256512">
    <property type="component" value="Unassembled WGS sequence"/>
</dbReference>
<keyword evidence="2" id="KW-1185">Reference proteome</keyword>
<protein>
    <submittedName>
        <fullName evidence="1">Uncharacterized protein</fullName>
    </submittedName>
</protein>